<gene>
    <name evidence="3" type="ORF">CNY62_06940</name>
</gene>
<dbReference type="STRING" id="2756.BFR44_09890"/>
<reference evidence="3 4" key="1">
    <citation type="submission" date="2017-09" db="EMBL/GenBank/DDBJ databases">
        <title>Complete Genome Sequences of Two Strains of the Meat Spoilage Bacterium Brochothrix thermosphacta Isolated from Ground Chicken.</title>
        <authorList>
            <person name="Paoli G.C."/>
            <person name="Wijey C."/>
            <person name="Chen C.-Y."/>
            <person name="Nguyen L."/>
            <person name="Yan X."/>
            <person name="Irwin P.L."/>
        </authorList>
    </citation>
    <scope>NUCLEOTIDE SEQUENCE [LARGE SCALE GENOMIC DNA]</scope>
    <source>
        <strain evidence="3 4">BI</strain>
    </source>
</reference>
<name>A0A291BY00_BROTH</name>
<protein>
    <submittedName>
        <fullName evidence="3">Glycosyltransferase</fullName>
    </submittedName>
</protein>
<evidence type="ECO:0000256" key="1">
    <source>
        <dbReference type="ARBA" id="ARBA00022676"/>
    </source>
</evidence>
<dbReference type="OrthoDB" id="9771846at2"/>
<keyword evidence="1" id="KW-0328">Glycosyltransferase</keyword>
<dbReference type="EMBL" id="CP023483">
    <property type="protein sequence ID" value="ATF26145.1"/>
    <property type="molecule type" value="Genomic_DNA"/>
</dbReference>
<dbReference type="GO" id="GO:0016758">
    <property type="term" value="F:hexosyltransferase activity"/>
    <property type="evidence" value="ECO:0007669"/>
    <property type="project" value="TreeGrafter"/>
</dbReference>
<evidence type="ECO:0000313" key="3">
    <source>
        <dbReference type="EMBL" id="ATF26145.1"/>
    </source>
</evidence>
<sequence>MARKITVLGIPFYNTKLQGMVSELTDRIDSQQKTFVVTANPEIVMKAYDDPSFKAHITQADYITADGIGVVKATEHLKEPLPERVTGFDMFQNLLERGNAKGYSLYLVGGTEEVINKTHKVVRSSYPNINLKGSHSGFFETTTERCDVQKAIIDSKADMVFVAMGSPYQETFITEILPQIQKGLFMGIGGSFDVLSGTVKRAPLFWQKLGLEWFYRLASQPTRLWRMKDLVRFYLAARKEAKR</sequence>
<dbReference type="AlphaFoldDB" id="A0A291BY00"/>
<dbReference type="KEGG" id="bths:CNY62_06940"/>
<dbReference type="Proteomes" id="UP000243591">
    <property type="component" value="Chromosome"/>
</dbReference>
<organism evidence="3 4">
    <name type="scientific">Brochothrix thermosphacta</name>
    <name type="common">Microbacterium thermosphactum</name>
    <dbReference type="NCBI Taxonomy" id="2756"/>
    <lineage>
        <taxon>Bacteria</taxon>
        <taxon>Bacillati</taxon>
        <taxon>Bacillota</taxon>
        <taxon>Bacilli</taxon>
        <taxon>Bacillales</taxon>
        <taxon>Listeriaceae</taxon>
        <taxon>Brochothrix</taxon>
    </lineage>
</organism>
<dbReference type="PANTHER" id="PTHR34136">
    <property type="match status" value="1"/>
</dbReference>
<evidence type="ECO:0000313" key="4">
    <source>
        <dbReference type="Proteomes" id="UP000243591"/>
    </source>
</evidence>
<dbReference type="Pfam" id="PF03808">
    <property type="entry name" value="Glyco_tran_WecG"/>
    <property type="match status" value="1"/>
</dbReference>
<keyword evidence="4" id="KW-1185">Reference proteome</keyword>
<evidence type="ECO:0000256" key="2">
    <source>
        <dbReference type="ARBA" id="ARBA00022679"/>
    </source>
</evidence>
<dbReference type="InterPro" id="IPR004629">
    <property type="entry name" value="WecG_TagA_CpsF"/>
</dbReference>
<keyword evidence="2 3" id="KW-0808">Transferase</keyword>
<dbReference type="CDD" id="cd06533">
    <property type="entry name" value="Glyco_transf_WecG_TagA"/>
    <property type="match status" value="1"/>
</dbReference>
<proteinExistence type="predicted"/>
<dbReference type="NCBIfam" id="TIGR00696">
    <property type="entry name" value="wecG_tagA_cpsF"/>
    <property type="match status" value="1"/>
</dbReference>
<accession>A0A291BY00</accession>
<dbReference type="RefSeq" id="WP_081316004.1">
    <property type="nucleotide sequence ID" value="NZ_CP023483.1"/>
</dbReference>
<dbReference type="PANTHER" id="PTHR34136:SF1">
    <property type="entry name" value="UDP-N-ACETYL-D-MANNOSAMINURONIC ACID TRANSFERASE"/>
    <property type="match status" value="1"/>
</dbReference>